<dbReference type="InterPro" id="IPR010982">
    <property type="entry name" value="Lambda_DNA-bd_dom_sf"/>
</dbReference>
<name>A0A1G5K2I6_9FLAO</name>
<dbReference type="RefSeq" id="WP_091146130.1">
    <property type="nucleotide sequence ID" value="NZ_FMVF01000019.1"/>
</dbReference>
<dbReference type="CDD" id="cd00093">
    <property type="entry name" value="HTH_XRE"/>
    <property type="match status" value="1"/>
</dbReference>
<accession>A0A1G5K2I6</accession>
<gene>
    <name evidence="1" type="ORF">SAMN02927903_03014</name>
</gene>
<dbReference type="Gene3D" id="1.10.260.40">
    <property type="entry name" value="lambda repressor-like DNA-binding domains"/>
    <property type="match status" value="1"/>
</dbReference>
<dbReference type="OrthoDB" id="3831186at2"/>
<sequence length="252" mass="29276">MITTFADRLNFAMDKTGKTAYKMSQQLQLAQSTISKYRKPEDKDFRPKSIIIKSIAAFLRVPDRWLEYGEGEFEIFPDDEVQNMMVNEAAEQMPNKAGNVTEELANGKYRLWTKKLPIRAFASYLSEFRNVSFYEELEDVSWVVDHNPRGRYMTIETEGDSMNGGGINDTPDRADMLGRELQRHHWKDGFRESIYGWVIVHRETVVFKDIKSFDKLTGDIVCSSRSGLPQHPDFTINLNDVLEIWKVIKRSF</sequence>
<keyword evidence="2" id="KW-1185">Reference proteome</keyword>
<proteinExistence type="predicted"/>
<organism evidence="1 2">
    <name type="scientific">Flavobacterium caeni</name>
    <dbReference type="NCBI Taxonomy" id="490189"/>
    <lineage>
        <taxon>Bacteria</taxon>
        <taxon>Pseudomonadati</taxon>
        <taxon>Bacteroidota</taxon>
        <taxon>Flavobacteriia</taxon>
        <taxon>Flavobacteriales</taxon>
        <taxon>Flavobacteriaceae</taxon>
        <taxon>Flavobacterium</taxon>
    </lineage>
</organism>
<evidence type="ECO:0000313" key="2">
    <source>
        <dbReference type="Proteomes" id="UP000199354"/>
    </source>
</evidence>
<protein>
    <recommendedName>
        <fullName evidence="3">HTH cro/C1-type domain-containing protein</fullName>
    </recommendedName>
</protein>
<dbReference type="AlphaFoldDB" id="A0A1G5K2I6"/>
<dbReference type="Proteomes" id="UP000199354">
    <property type="component" value="Unassembled WGS sequence"/>
</dbReference>
<evidence type="ECO:0000313" key="1">
    <source>
        <dbReference type="EMBL" id="SCY94228.1"/>
    </source>
</evidence>
<dbReference type="InterPro" id="IPR001387">
    <property type="entry name" value="Cro/C1-type_HTH"/>
</dbReference>
<evidence type="ECO:0008006" key="3">
    <source>
        <dbReference type="Google" id="ProtNLM"/>
    </source>
</evidence>
<dbReference type="STRING" id="490189.SAMN02927903_03014"/>
<dbReference type="EMBL" id="FMVF01000019">
    <property type="protein sequence ID" value="SCY94228.1"/>
    <property type="molecule type" value="Genomic_DNA"/>
</dbReference>
<reference evidence="1 2" key="1">
    <citation type="submission" date="2016-10" db="EMBL/GenBank/DDBJ databases">
        <authorList>
            <person name="de Groot N.N."/>
        </authorList>
    </citation>
    <scope>NUCLEOTIDE SEQUENCE [LARGE SCALE GENOMIC DNA]</scope>
    <source>
        <strain evidence="1 2">CGMCC 1.7031</strain>
    </source>
</reference>
<dbReference type="GO" id="GO:0003677">
    <property type="term" value="F:DNA binding"/>
    <property type="evidence" value="ECO:0007669"/>
    <property type="project" value="InterPro"/>
</dbReference>